<keyword evidence="3" id="KW-1185">Reference proteome</keyword>
<feature type="compositionally biased region" description="Basic and acidic residues" evidence="1">
    <location>
        <begin position="64"/>
        <end position="77"/>
    </location>
</feature>
<name>A0A5Q0LA91_9ACTN</name>
<gene>
    <name evidence="2" type="ORF">GFH48_12360</name>
</gene>
<evidence type="ECO:0000256" key="1">
    <source>
        <dbReference type="SAM" id="MobiDB-lite"/>
    </source>
</evidence>
<dbReference type="AlphaFoldDB" id="A0A5Q0LA91"/>
<feature type="compositionally biased region" description="Low complexity" evidence="1">
    <location>
        <begin position="1"/>
        <end position="15"/>
    </location>
</feature>
<evidence type="ECO:0000313" key="3">
    <source>
        <dbReference type="Proteomes" id="UP000326179"/>
    </source>
</evidence>
<dbReference type="KEGG" id="sfy:GFH48_12360"/>
<feature type="compositionally biased region" description="Basic and acidic residues" evidence="1">
    <location>
        <begin position="20"/>
        <end position="32"/>
    </location>
</feature>
<feature type="region of interest" description="Disordered" evidence="1">
    <location>
        <begin position="1"/>
        <end position="77"/>
    </location>
</feature>
<organism evidence="2 3">
    <name type="scientific">Streptomyces fagopyri</name>
    <dbReference type="NCBI Taxonomy" id="2662397"/>
    <lineage>
        <taxon>Bacteria</taxon>
        <taxon>Bacillati</taxon>
        <taxon>Actinomycetota</taxon>
        <taxon>Actinomycetes</taxon>
        <taxon>Kitasatosporales</taxon>
        <taxon>Streptomycetaceae</taxon>
        <taxon>Streptomyces</taxon>
    </lineage>
</organism>
<sequence>MLPGRGPARGARGTVRPPPRTRDRPPPDEAWRPRSHVRPVQGAAARNLARYSAEISRPQGEAPVRVDPDHHQGPRTE</sequence>
<proteinExistence type="predicted"/>
<protein>
    <submittedName>
        <fullName evidence="2">Uncharacterized protein</fullName>
    </submittedName>
</protein>
<dbReference type="Proteomes" id="UP000326179">
    <property type="component" value="Chromosome"/>
</dbReference>
<evidence type="ECO:0000313" key="2">
    <source>
        <dbReference type="EMBL" id="QFZ73933.1"/>
    </source>
</evidence>
<reference evidence="2 3" key="1">
    <citation type="submission" date="2019-10" db="EMBL/GenBank/DDBJ databases">
        <title>A novel species.</title>
        <authorList>
            <person name="Gao J."/>
        </authorList>
    </citation>
    <scope>NUCLEOTIDE SEQUENCE [LARGE SCALE GENOMIC DNA]</scope>
    <source>
        <strain evidence="2 3">QMT-28</strain>
    </source>
</reference>
<dbReference type="EMBL" id="CP045643">
    <property type="protein sequence ID" value="QFZ73933.1"/>
    <property type="molecule type" value="Genomic_DNA"/>
</dbReference>
<accession>A0A5Q0LA91</accession>